<dbReference type="PIRSF" id="PIRSF037437">
    <property type="entry name" value="Atp22"/>
    <property type="match status" value="1"/>
</dbReference>
<comment type="subcellular location">
    <subcellularLocation>
        <location evidence="1 10">Mitochondrion inner membrane</location>
        <topology evidence="1 10">Peripheral membrane protein</topology>
        <orientation evidence="1 10">Matrix side</orientation>
    </subcellularLocation>
</comment>
<dbReference type="GO" id="GO:0045182">
    <property type="term" value="F:translation regulator activity"/>
    <property type="evidence" value="ECO:0007669"/>
    <property type="project" value="UniProtKB-UniRule"/>
</dbReference>
<gene>
    <name evidence="11" type="ORF">KLDO_g3324</name>
</gene>
<evidence type="ECO:0000256" key="8">
    <source>
        <dbReference type="ARBA" id="ARBA00023136"/>
    </source>
</evidence>
<keyword evidence="6" id="KW-0809">Transit peptide</keyword>
<evidence type="ECO:0000313" key="11">
    <source>
        <dbReference type="EMBL" id="CDO95076.1"/>
    </source>
</evidence>
<dbReference type="InterPro" id="IPR017207">
    <property type="entry name" value="Atp22"/>
</dbReference>
<evidence type="ECO:0000256" key="4">
    <source>
        <dbReference type="ARBA" id="ARBA00022792"/>
    </source>
</evidence>
<evidence type="ECO:0000256" key="9">
    <source>
        <dbReference type="ARBA" id="ARBA00025333"/>
    </source>
</evidence>
<evidence type="ECO:0000256" key="10">
    <source>
        <dbReference type="PIRNR" id="PIRNR037437"/>
    </source>
</evidence>
<comment type="caution">
    <text evidence="11">The sequence shown here is derived from an EMBL/GenBank/DDBJ whole genome shotgun (WGS) entry which is preliminary data.</text>
</comment>
<sequence>MLAVSRGIRHVRSYANQYRFISSVSKEEVFGIINETKISQEWTVLRQDPRILNYVKEALNNPTSENVSELMQLKRKMMRALQKNYPHAVRHIEEGLPNTIDRLKFRSEFLRVVNTEHYACFLKSLEHIRTCKGLDRQTRRKELYKCIELHRRCNPGVTEASGILLPNNIHQWLFTSTPPEERLNHYLFLIDNTVLISGHFAQLTQQTMLNGSKMEYRVASFLHFIEDPEKHHIFNEKFSVMHTFGSMRRIVNLLIEENDVSHIKEYLDILTTRLQTVELRNQRIPYEVRKLYFIEFMHTLQQFARSTNHIDMFLETINTMIEYLPKDTPVPFIRNSFVEILNYFQSTGDTETVFKVMSILNDYPLTKPNTKFTNEMLGRILFSLRQFKDPKLTASYILITYNFIKSKEMLNNLGLWCLIFGNGFGHLNKKMILDTKQPDRFINLNVPECLRSKHAPDSVVLNELYIVVFDYYKGKLPSEEYKDLILTCYKSYCRFLKENVEAQLRWKIDTSILRTMIHRVKFDCLDDRLAYEMLMNFFSLNLNPRFNSKNTPFGLVLYRNENINQQEFNNVLELMQKCRAPMDHKVMITIVLKFIQSGSTELAHEWYSRLLKTGYQLRHFRMIEEAKKLGWEVPASAEEYLQECERKNQLEDDNFDDMYLQNPTEDAYTDELIETARDIGRIYGESLAKHSPPKKGSAN</sequence>
<keyword evidence="12" id="KW-1185">Reference proteome</keyword>
<evidence type="ECO:0000256" key="7">
    <source>
        <dbReference type="ARBA" id="ARBA00023128"/>
    </source>
</evidence>
<organism evidence="11 12">
    <name type="scientific">Kluyveromyces dobzhanskii CBS 2104</name>
    <dbReference type="NCBI Taxonomy" id="1427455"/>
    <lineage>
        <taxon>Eukaryota</taxon>
        <taxon>Fungi</taxon>
        <taxon>Dikarya</taxon>
        <taxon>Ascomycota</taxon>
        <taxon>Saccharomycotina</taxon>
        <taxon>Saccharomycetes</taxon>
        <taxon>Saccharomycetales</taxon>
        <taxon>Saccharomycetaceae</taxon>
        <taxon>Kluyveromyces</taxon>
    </lineage>
</organism>
<evidence type="ECO:0000256" key="2">
    <source>
        <dbReference type="ARBA" id="ARBA00010685"/>
    </source>
</evidence>
<keyword evidence="8 10" id="KW-0472">Membrane</keyword>
<keyword evidence="4 10" id="KW-0999">Mitochondrion inner membrane</keyword>
<dbReference type="Proteomes" id="UP000031516">
    <property type="component" value="Unassembled WGS sequence"/>
</dbReference>
<comment type="similarity">
    <text evidence="2 10">Belongs to the ATP22 family.</text>
</comment>
<evidence type="ECO:0000313" key="12">
    <source>
        <dbReference type="Proteomes" id="UP000031516"/>
    </source>
</evidence>
<evidence type="ECO:0000256" key="1">
    <source>
        <dbReference type="ARBA" id="ARBA00004443"/>
    </source>
</evidence>
<dbReference type="AlphaFoldDB" id="A0A0A8L7N6"/>
<dbReference type="GO" id="GO:0005743">
    <property type="term" value="C:mitochondrial inner membrane"/>
    <property type="evidence" value="ECO:0007669"/>
    <property type="project" value="UniProtKB-SubCell"/>
</dbReference>
<proteinExistence type="inferred from homology"/>
<comment type="function">
    <text evidence="9 10">Translation factor specific for subunit 6 of the mitochondrial ATPase. Required for assembly of the CF(0) component of the ATPase.</text>
</comment>
<accession>A0A0A8L7N6</accession>
<protein>
    <recommendedName>
        <fullName evidence="3 10">Mitochondrial translation factor ATP22</fullName>
    </recommendedName>
</protein>
<keyword evidence="5 10" id="KW-0810">Translation regulation</keyword>
<keyword evidence="7 10" id="KW-0496">Mitochondrion</keyword>
<dbReference type="EMBL" id="CCBQ010000042">
    <property type="protein sequence ID" value="CDO95076.1"/>
    <property type="molecule type" value="Genomic_DNA"/>
</dbReference>
<evidence type="ECO:0000256" key="5">
    <source>
        <dbReference type="ARBA" id="ARBA00022845"/>
    </source>
</evidence>
<evidence type="ECO:0000256" key="3">
    <source>
        <dbReference type="ARBA" id="ARBA00017978"/>
    </source>
</evidence>
<name>A0A0A8L7N6_9SACH</name>
<dbReference type="OrthoDB" id="4064138at2759"/>
<reference evidence="11 12" key="1">
    <citation type="submission" date="2014-03" db="EMBL/GenBank/DDBJ databases">
        <title>The genome of Kluyveromyces dobzhanskii.</title>
        <authorList>
            <person name="Nystedt B."/>
            <person name="Astrom S."/>
        </authorList>
    </citation>
    <scope>NUCLEOTIDE SEQUENCE [LARGE SCALE GENOMIC DNA]</scope>
    <source>
        <strain evidence="11 12">CBS 2104</strain>
    </source>
</reference>
<evidence type="ECO:0000256" key="6">
    <source>
        <dbReference type="ARBA" id="ARBA00022946"/>
    </source>
</evidence>